<comment type="caution">
    <text evidence="2">The sequence shown here is derived from an EMBL/GenBank/DDBJ whole genome shotgun (WGS) entry which is preliminary data.</text>
</comment>
<evidence type="ECO:0000313" key="3">
    <source>
        <dbReference type="Proteomes" id="UP000305730"/>
    </source>
</evidence>
<organism evidence="2 4">
    <name type="scientific">Pseudoalteromonas citrea</name>
    <dbReference type="NCBI Taxonomy" id="43655"/>
    <lineage>
        <taxon>Bacteria</taxon>
        <taxon>Pseudomonadati</taxon>
        <taxon>Pseudomonadota</taxon>
        <taxon>Gammaproteobacteria</taxon>
        <taxon>Alteromonadales</taxon>
        <taxon>Pseudoalteromonadaceae</taxon>
        <taxon>Pseudoalteromonas</taxon>
    </lineage>
</organism>
<dbReference type="Gene3D" id="3.40.630.30">
    <property type="match status" value="1"/>
</dbReference>
<protein>
    <recommendedName>
        <fullName evidence="5">N-acetyltransferase domain-containing protein</fullName>
    </recommendedName>
</protein>
<evidence type="ECO:0000313" key="1">
    <source>
        <dbReference type="EMBL" id="TMP40625.1"/>
    </source>
</evidence>
<dbReference type="EMBL" id="PNCL01000037">
    <property type="protein sequence ID" value="TMP59897.1"/>
    <property type="molecule type" value="Genomic_DNA"/>
</dbReference>
<reference evidence="3 4" key="2">
    <citation type="submission" date="2019-06" db="EMBL/GenBank/DDBJ databases">
        <title>Co-occurence of chitin degradation, pigmentation and bioactivity in marine Pseudoalteromonas.</title>
        <authorList>
            <person name="Sonnenschein E.C."/>
            <person name="Bech P.K."/>
        </authorList>
    </citation>
    <scope>NUCLEOTIDE SEQUENCE [LARGE SCALE GENOMIC DNA]</scope>
    <source>
        <strain evidence="4">S2231</strain>
        <strain evidence="1 3">S2233</strain>
    </source>
</reference>
<proteinExistence type="predicted"/>
<keyword evidence="3" id="KW-1185">Reference proteome</keyword>
<sequence>MEQQFVDRRASLLANKIARTNLFMQRQNIQKVPVTFAGEQLDFIRLAMVDGINEDALRTIDFHQRCIGADIDNGRQYWCMKKDDEIIGLSGFHYRLWDPKSIVWGGWFVAQPNASAMTKIAMLLDTLKVLLEETDYKQLYIEVFADTTQSNILGIYQSLLFTELSRFENFYGPQQDMVVMKLELDELRQHWLSLTSAQLQVQ</sequence>
<evidence type="ECO:0008006" key="5">
    <source>
        <dbReference type="Google" id="ProtNLM"/>
    </source>
</evidence>
<dbReference type="InterPro" id="IPR016181">
    <property type="entry name" value="Acyl_CoA_acyltransferase"/>
</dbReference>
<evidence type="ECO:0000313" key="2">
    <source>
        <dbReference type="EMBL" id="TMP59897.1"/>
    </source>
</evidence>
<dbReference type="SUPFAM" id="SSF55729">
    <property type="entry name" value="Acyl-CoA N-acyltransferases (Nat)"/>
    <property type="match status" value="1"/>
</dbReference>
<name>A0A5S3XRM9_9GAMM</name>
<dbReference type="EMBL" id="PNCK01000072">
    <property type="protein sequence ID" value="TMP40625.1"/>
    <property type="molecule type" value="Genomic_DNA"/>
</dbReference>
<dbReference type="RefSeq" id="WP_119862644.1">
    <property type="nucleotide sequence ID" value="NZ_PNCK01000072.1"/>
</dbReference>
<evidence type="ECO:0000313" key="4">
    <source>
        <dbReference type="Proteomes" id="UP000307706"/>
    </source>
</evidence>
<dbReference type="AlphaFoldDB" id="A0A5S3XRM9"/>
<reference evidence="2" key="3">
    <citation type="submission" date="2019-09" db="EMBL/GenBank/DDBJ databases">
        <title>Co-occurence of chitin degradation, pigmentation and bioactivity in marine Pseudoalteromonas.</title>
        <authorList>
            <person name="Sonnenschein E.C."/>
            <person name="Bech P.K."/>
        </authorList>
    </citation>
    <scope>NUCLEOTIDE SEQUENCE</scope>
    <source>
        <strain evidence="2">S2231</strain>
    </source>
</reference>
<accession>A0A5S3XRM9</accession>
<dbReference type="OrthoDB" id="6286384at2"/>
<gene>
    <name evidence="2" type="ORF">CWB96_08110</name>
    <name evidence="1" type="ORF">CWB97_17740</name>
</gene>
<reference evidence="2 4" key="1">
    <citation type="submission" date="2017-12" db="EMBL/GenBank/DDBJ databases">
        <authorList>
            <person name="Paulsen S."/>
            <person name="Gram L.K."/>
        </authorList>
    </citation>
    <scope>NUCLEOTIDE SEQUENCE [LARGE SCALE GENOMIC DNA]</scope>
    <source>
        <strain evidence="2 4">S2231</strain>
        <strain evidence="1">S2233</strain>
    </source>
</reference>
<dbReference type="Proteomes" id="UP000305730">
    <property type="component" value="Unassembled WGS sequence"/>
</dbReference>
<dbReference type="Proteomes" id="UP000307706">
    <property type="component" value="Unassembled WGS sequence"/>
</dbReference>